<accession>A0A4V2MX10</accession>
<feature type="compositionally biased region" description="Basic residues" evidence="1">
    <location>
        <begin position="447"/>
        <end position="457"/>
    </location>
</feature>
<feature type="region of interest" description="Disordered" evidence="1">
    <location>
        <begin position="225"/>
        <end position="293"/>
    </location>
</feature>
<comment type="caution">
    <text evidence="2">The sequence shown here is derived from an EMBL/GenBank/DDBJ whole genome shotgun (WGS) entry which is preliminary data.</text>
</comment>
<feature type="region of interest" description="Disordered" evidence="1">
    <location>
        <begin position="149"/>
        <end position="209"/>
    </location>
</feature>
<sequence length="457" mass="49018">MVLDFTKYSDAELAQAQALGLLPAADGLRLEIIHYSVLRLTLQIRAQPSTEESALAEMDRILHGNRQFIAVLRRNAGDVAFPSVLEAFIRWGDRAEGGSEPRYRSFEDFLAREIRGSLMEGYPYNALRMVWDHATFRVPAPEDVYGWGFPTSPPPTSVAGLSQAGNRPGVGEADEERDDGGMDDERDELESEGGGERGAEGEGHESEDEVDRLFGQLSVGRGVSRFDETDVSLTPPPRPRSRQAPALVRVDSPLPGSERESESSGSVPSAPTGPRRIRLLPPRPAPSAGSSSLLATTEPPLVITLPVLANLRRQGGGRRAQPPPPLVPSTSASRRPLNPAGTYRGMSRLSKGEEALLVGGDYGAPSSAASTKYVARGCGFKFSHVTPLLPTPSLTAGSTAGSEESEFVYNGLLGPMGLDSSGSQVGLDSDDDQDEVGEGMTEEERRVAKRMGKRKAE</sequence>
<dbReference type="Proteomes" id="UP000292702">
    <property type="component" value="Unassembled WGS sequence"/>
</dbReference>
<protein>
    <submittedName>
        <fullName evidence="2">Uncharacterized protein</fullName>
    </submittedName>
</protein>
<dbReference type="EMBL" id="RWJN01000071">
    <property type="protein sequence ID" value="TCD68287.1"/>
    <property type="molecule type" value="Genomic_DNA"/>
</dbReference>
<feature type="compositionally biased region" description="Low complexity" evidence="1">
    <location>
        <begin position="263"/>
        <end position="274"/>
    </location>
</feature>
<proteinExistence type="predicted"/>
<feature type="compositionally biased region" description="Acidic residues" evidence="1">
    <location>
        <begin position="172"/>
        <end position="193"/>
    </location>
</feature>
<feature type="region of interest" description="Disordered" evidence="1">
    <location>
        <begin position="314"/>
        <end position="346"/>
    </location>
</feature>
<name>A0A4V2MX10_9APHY</name>
<gene>
    <name evidence="2" type="ORF">EIP91_011253</name>
</gene>
<organism evidence="2 3">
    <name type="scientific">Steccherinum ochraceum</name>
    <dbReference type="NCBI Taxonomy" id="92696"/>
    <lineage>
        <taxon>Eukaryota</taxon>
        <taxon>Fungi</taxon>
        <taxon>Dikarya</taxon>
        <taxon>Basidiomycota</taxon>
        <taxon>Agaricomycotina</taxon>
        <taxon>Agaricomycetes</taxon>
        <taxon>Polyporales</taxon>
        <taxon>Steccherinaceae</taxon>
        <taxon>Steccherinum</taxon>
    </lineage>
</organism>
<keyword evidence="3" id="KW-1185">Reference proteome</keyword>
<dbReference type="AlphaFoldDB" id="A0A4V2MX10"/>
<feature type="compositionally biased region" description="Acidic residues" evidence="1">
    <location>
        <begin position="428"/>
        <end position="441"/>
    </location>
</feature>
<evidence type="ECO:0000313" key="3">
    <source>
        <dbReference type="Proteomes" id="UP000292702"/>
    </source>
</evidence>
<evidence type="ECO:0000313" key="2">
    <source>
        <dbReference type="EMBL" id="TCD68287.1"/>
    </source>
</evidence>
<evidence type="ECO:0000256" key="1">
    <source>
        <dbReference type="SAM" id="MobiDB-lite"/>
    </source>
</evidence>
<reference evidence="2 3" key="1">
    <citation type="submission" date="2018-11" db="EMBL/GenBank/DDBJ databases">
        <title>Genome assembly of Steccherinum ochraceum LE-BIN_3174, the white-rot fungus of the Steccherinaceae family (The Residual Polyporoid clade, Polyporales, Basidiomycota).</title>
        <authorList>
            <person name="Fedorova T.V."/>
            <person name="Glazunova O.A."/>
            <person name="Landesman E.O."/>
            <person name="Moiseenko K.V."/>
            <person name="Psurtseva N.V."/>
            <person name="Savinova O.S."/>
            <person name="Shakhova N.V."/>
            <person name="Tyazhelova T.V."/>
            <person name="Vasina D.V."/>
        </authorList>
    </citation>
    <scope>NUCLEOTIDE SEQUENCE [LARGE SCALE GENOMIC DNA]</scope>
    <source>
        <strain evidence="2 3">LE-BIN_3174</strain>
    </source>
</reference>
<feature type="compositionally biased region" description="Basic and acidic residues" evidence="1">
    <location>
        <begin position="194"/>
        <end position="204"/>
    </location>
</feature>
<feature type="region of interest" description="Disordered" evidence="1">
    <location>
        <begin position="413"/>
        <end position="457"/>
    </location>
</feature>